<comment type="caution">
    <text evidence="2">The sequence shown here is derived from an EMBL/GenBank/DDBJ whole genome shotgun (WGS) entry which is preliminary data.</text>
</comment>
<sequence length="410" mass="47895">MNILIVILLIILILCIGYTIFLLSKKQDWGSFNEKLLLLERDKTRLTESKIRLETELERKSEELWELKSDVKKISKERDELAGKHETVSIEKTELQSARKYLEKELGETKDMLVRHTSEEVRKQKEFEERIHKLASAEKALEDERQRIRREDEEKQTNILEEQTRIWNDHEQMVLSRLRETCQKPAIGFTVHENANLPSFFTKLKPDAVIPFLGQYVVFDAKKSKSIRTYIPEQVKSTARKYQGLPEIYSTVFFVVPANELSELKTLSFVEEGFSFSVISPEAIEPILMSLRKISEYDTIADFDPQDRETIVNLIANYDRHISLQNAANILLTRESIGLMNSKESLHPEIRKEIVNRKEGMRTKKLNESELKKISESMSEQERQVEEFLTPIATIGSEERTEVEEKIKFD</sequence>
<evidence type="ECO:0000313" key="2">
    <source>
        <dbReference type="EMBL" id="EKD30054.1"/>
    </source>
</evidence>
<evidence type="ECO:0000256" key="1">
    <source>
        <dbReference type="SAM" id="Coils"/>
    </source>
</evidence>
<dbReference type="AlphaFoldDB" id="K1YXF2"/>
<keyword evidence="1" id="KW-0175">Coiled coil</keyword>
<reference evidence="2" key="1">
    <citation type="journal article" date="2012" name="Science">
        <title>Fermentation, hydrogen, and sulfur metabolism in multiple uncultivated bacterial phyla.</title>
        <authorList>
            <person name="Wrighton K.C."/>
            <person name="Thomas B.C."/>
            <person name="Sharon I."/>
            <person name="Miller C.S."/>
            <person name="Castelle C.J."/>
            <person name="VerBerkmoes N.C."/>
            <person name="Wilkins M.J."/>
            <person name="Hettich R.L."/>
            <person name="Lipton M.S."/>
            <person name="Williams K.H."/>
            <person name="Long P.E."/>
            <person name="Banfield J.F."/>
        </authorList>
    </citation>
    <scope>NUCLEOTIDE SEQUENCE [LARGE SCALE GENOMIC DNA]</scope>
</reference>
<accession>K1YXF2</accession>
<organism evidence="2">
    <name type="scientific">uncultured bacterium</name>
    <name type="common">gcode 4</name>
    <dbReference type="NCBI Taxonomy" id="1234023"/>
    <lineage>
        <taxon>Bacteria</taxon>
        <taxon>environmental samples</taxon>
    </lineage>
</organism>
<dbReference type="EMBL" id="AMFJ01034170">
    <property type="protein sequence ID" value="EKD30054.1"/>
    <property type="molecule type" value="Genomic_DNA"/>
</dbReference>
<evidence type="ECO:0008006" key="3">
    <source>
        <dbReference type="Google" id="ProtNLM"/>
    </source>
</evidence>
<gene>
    <name evidence="2" type="ORF">ACD_78C00170G0004</name>
</gene>
<feature type="coiled-coil region" evidence="1">
    <location>
        <begin position="43"/>
        <end position="77"/>
    </location>
</feature>
<protein>
    <recommendedName>
        <fullName evidence="3">DNA recombination protein RmuC</fullName>
    </recommendedName>
</protein>
<proteinExistence type="predicted"/>
<name>K1YXF2_9BACT</name>
<feature type="coiled-coil region" evidence="1">
    <location>
        <begin position="124"/>
        <end position="158"/>
    </location>
</feature>